<gene>
    <name evidence="3" type="ORF">GCM10010178_74440</name>
</gene>
<organism evidence="3 4">
    <name type="scientific">Lentzea flava</name>
    <dbReference type="NCBI Taxonomy" id="103732"/>
    <lineage>
        <taxon>Bacteria</taxon>
        <taxon>Bacillati</taxon>
        <taxon>Actinomycetota</taxon>
        <taxon>Actinomycetes</taxon>
        <taxon>Pseudonocardiales</taxon>
        <taxon>Pseudonocardiaceae</taxon>
        <taxon>Lentzea</taxon>
    </lineage>
</organism>
<dbReference type="Proteomes" id="UP000649573">
    <property type="component" value="Unassembled WGS sequence"/>
</dbReference>
<protein>
    <submittedName>
        <fullName evidence="3">3-oxoacyl-ACP reductase</fullName>
    </submittedName>
</protein>
<dbReference type="InterPro" id="IPR002347">
    <property type="entry name" value="SDR_fam"/>
</dbReference>
<dbReference type="RefSeq" id="WP_189258465.1">
    <property type="nucleotide sequence ID" value="NZ_BMRE01000050.1"/>
</dbReference>
<dbReference type="InterPro" id="IPR036291">
    <property type="entry name" value="NAD(P)-bd_dom_sf"/>
</dbReference>
<keyword evidence="4" id="KW-1185">Reference proteome</keyword>
<comment type="caution">
    <text evidence="3">The sequence shown here is derived from an EMBL/GenBank/DDBJ whole genome shotgun (WGS) entry which is preliminary data.</text>
</comment>
<accession>A0ABQ2V9G7</accession>
<dbReference type="Gene3D" id="3.40.50.720">
    <property type="entry name" value="NAD(P)-binding Rossmann-like Domain"/>
    <property type="match status" value="2"/>
</dbReference>
<dbReference type="Pfam" id="PF00106">
    <property type="entry name" value="adh_short"/>
    <property type="match status" value="1"/>
</dbReference>
<dbReference type="PANTHER" id="PTHR43639:SF1">
    <property type="entry name" value="SHORT-CHAIN DEHYDROGENASE_REDUCTASE FAMILY PROTEIN"/>
    <property type="match status" value="1"/>
</dbReference>
<comment type="similarity">
    <text evidence="1">Belongs to the short-chain dehydrogenases/reductases (SDR) family.</text>
</comment>
<sequence>MLEPAPTRLGLDGKIAIVAGGTRGLGLAVATKLCDNGVHVVLPCPAEDPDAERAQIVLSGRPGPVTFLAADAADEAGIRAVLTEVTQTWERLDLYVHLVTSPDLWPLVGAADGLAKAFDGGGRVVVAGYTVTPVGDAVRELALGLAQHRVAVNAVVTPVVDHGPMNTDPELMARLAIRCPSGRLTVPGDVADAVALLCTDEAAWIQGEVITVDGGLGLRRAG</sequence>
<reference evidence="4" key="1">
    <citation type="journal article" date="2019" name="Int. J. Syst. Evol. Microbiol.">
        <title>The Global Catalogue of Microorganisms (GCM) 10K type strain sequencing project: providing services to taxonomists for standard genome sequencing and annotation.</title>
        <authorList>
            <consortium name="The Broad Institute Genomics Platform"/>
            <consortium name="The Broad Institute Genome Sequencing Center for Infectious Disease"/>
            <person name="Wu L."/>
            <person name="Ma J."/>
        </authorList>
    </citation>
    <scope>NUCLEOTIDE SEQUENCE [LARGE SCALE GENOMIC DNA]</scope>
    <source>
        <strain evidence="4">JCM 3296</strain>
    </source>
</reference>
<dbReference type="SUPFAM" id="SSF51735">
    <property type="entry name" value="NAD(P)-binding Rossmann-fold domains"/>
    <property type="match status" value="1"/>
</dbReference>
<dbReference type="EMBL" id="BMRE01000050">
    <property type="protein sequence ID" value="GGU71909.1"/>
    <property type="molecule type" value="Genomic_DNA"/>
</dbReference>
<name>A0ABQ2V9G7_9PSEU</name>
<evidence type="ECO:0000313" key="3">
    <source>
        <dbReference type="EMBL" id="GGU71909.1"/>
    </source>
</evidence>
<evidence type="ECO:0000256" key="1">
    <source>
        <dbReference type="ARBA" id="ARBA00006484"/>
    </source>
</evidence>
<evidence type="ECO:0000256" key="2">
    <source>
        <dbReference type="ARBA" id="ARBA00023002"/>
    </source>
</evidence>
<evidence type="ECO:0000313" key="4">
    <source>
        <dbReference type="Proteomes" id="UP000649573"/>
    </source>
</evidence>
<keyword evidence="2" id="KW-0560">Oxidoreductase</keyword>
<dbReference type="PRINTS" id="PR00081">
    <property type="entry name" value="GDHRDH"/>
</dbReference>
<proteinExistence type="inferred from homology"/>
<dbReference type="Pfam" id="PF13561">
    <property type="entry name" value="adh_short_C2"/>
    <property type="match status" value="1"/>
</dbReference>
<dbReference type="PANTHER" id="PTHR43639">
    <property type="entry name" value="OXIDOREDUCTASE, SHORT-CHAIN DEHYDROGENASE/REDUCTASE FAMILY (AFU_ORTHOLOGUE AFUA_5G02870)"/>
    <property type="match status" value="1"/>
</dbReference>